<keyword evidence="2" id="KW-0812">Transmembrane</keyword>
<evidence type="ECO:0000256" key="1">
    <source>
        <dbReference type="SAM" id="MobiDB-lite"/>
    </source>
</evidence>
<dbReference type="Proteomes" id="UP001165160">
    <property type="component" value="Unassembled WGS sequence"/>
</dbReference>
<organism evidence="3 4">
    <name type="scientific">Triparma verrucosa</name>
    <dbReference type="NCBI Taxonomy" id="1606542"/>
    <lineage>
        <taxon>Eukaryota</taxon>
        <taxon>Sar</taxon>
        <taxon>Stramenopiles</taxon>
        <taxon>Ochrophyta</taxon>
        <taxon>Bolidophyceae</taxon>
        <taxon>Parmales</taxon>
        <taxon>Triparmaceae</taxon>
        <taxon>Triparma</taxon>
    </lineage>
</organism>
<reference evidence="4" key="1">
    <citation type="journal article" date="2023" name="Commun. Biol.">
        <title>Genome analysis of Parmales, the sister group of diatoms, reveals the evolutionary specialization of diatoms from phago-mixotrophs to photoautotrophs.</title>
        <authorList>
            <person name="Ban H."/>
            <person name="Sato S."/>
            <person name="Yoshikawa S."/>
            <person name="Yamada K."/>
            <person name="Nakamura Y."/>
            <person name="Ichinomiya M."/>
            <person name="Sato N."/>
            <person name="Blanc-Mathieu R."/>
            <person name="Endo H."/>
            <person name="Kuwata A."/>
            <person name="Ogata H."/>
        </authorList>
    </citation>
    <scope>NUCLEOTIDE SEQUENCE [LARGE SCALE GENOMIC DNA]</scope>
    <source>
        <strain evidence="4">NIES 3699</strain>
    </source>
</reference>
<keyword evidence="2" id="KW-1133">Transmembrane helix</keyword>
<comment type="caution">
    <text evidence="3">The sequence shown here is derived from an EMBL/GenBank/DDBJ whole genome shotgun (WGS) entry which is preliminary data.</text>
</comment>
<feature type="compositionally biased region" description="Polar residues" evidence="1">
    <location>
        <begin position="107"/>
        <end position="122"/>
    </location>
</feature>
<evidence type="ECO:0000313" key="4">
    <source>
        <dbReference type="Proteomes" id="UP001165160"/>
    </source>
</evidence>
<evidence type="ECO:0000256" key="2">
    <source>
        <dbReference type="SAM" id="Phobius"/>
    </source>
</evidence>
<proteinExistence type="predicted"/>
<name>A0A9W7BA66_9STRA</name>
<feature type="transmembrane region" description="Helical" evidence="2">
    <location>
        <begin position="51"/>
        <end position="71"/>
    </location>
</feature>
<keyword evidence="2" id="KW-0472">Membrane</keyword>
<gene>
    <name evidence="3" type="ORF">TrVE_jg553</name>
</gene>
<evidence type="ECO:0000313" key="3">
    <source>
        <dbReference type="EMBL" id="GMH83093.1"/>
    </source>
</evidence>
<accession>A0A9W7BA66</accession>
<dbReference type="EMBL" id="BRXX01000022">
    <property type="protein sequence ID" value="GMH83093.1"/>
    <property type="molecule type" value="Genomic_DNA"/>
</dbReference>
<sequence length="281" mass="30336">MKRTISDSVGSAASTIEAKTKARGISVETFLPSEFFYVRQDSTPKAPVTSLIAWGLLVYLALGGAFGLLFLSEYTKETTVKETTIEALPITGKENIECKGLSTIKGESTTDYSGDNSIESNYNPPPIDPSRSGDRYSFDWVRTGGYMLNDITEAQFKEATNGLCSEGLQKNLELRGKTACPLEPGSSSSNNRGVCDYKAEGISDLNDGNYFVYPNAGFYCSDGGTSTSVKVEGEWIFAQSSVYYNYGLNSVASFVTFANGPDGRTSSKTTKWISTMAKSTG</sequence>
<feature type="region of interest" description="Disordered" evidence="1">
    <location>
        <begin position="107"/>
        <end position="129"/>
    </location>
</feature>
<keyword evidence="4" id="KW-1185">Reference proteome</keyword>
<protein>
    <submittedName>
        <fullName evidence="3">Uncharacterized protein</fullName>
    </submittedName>
</protein>
<dbReference type="AlphaFoldDB" id="A0A9W7BA66"/>